<reference evidence="2 3" key="1">
    <citation type="submission" date="2017-09" db="EMBL/GenBank/DDBJ databases">
        <title>Large-scale bioinformatics analysis of Bacillus genomes uncovers conserved roles of natural products in bacterial physiology.</title>
        <authorList>
            <consortium name="Agbiome Team Llc"/>
            <person name="Bleich R.M."/>
            <person name="Kirk G.J."/>
            <person name="Santa Maria K.C."/>
            <person name="Allen S.E."/>
            <person name="Farag S."/>
            <person name="Shank E.A."/>
            <person name="Bowers A."/>
        </authorList>
    </citation>
    <scope>NUCLEOTIDE SEQUENCE [LARGE SCALE GENOMIC DNA]</scope>
    <source>
        <strain evidence="2 3">AFS024404</strain>
    </source>
</reference>
<evidence type="ECO:0000313" key="2">
    <source>
        <dbReference type="EMBL" id="PFD23107.1"/>
    </source>
</evidence>
<evidence type="ECO:0000313" key="3">
    <source>
        <dbReference type="Proteomes" id="UP000219743"/>
    </source>
</evidence>
<accession>A0A9X6Z9Z5</accession>
<comment type="caution">
    <text evidence="2">The sequence shown here is derived from an EMBL/GenBank/DDBJ whole genome shotgun (WGS) entry which is preliminary data.</text>
</comment>
<proteinExistence type="predicted"/>
<keyword evidence="1" id="KW-1133">Transmembrane helix</keyword>
<sequence>MKREDDRKYPLKADALRGFFEFVNGIFFKWIKGKNAHWKQVIMIFILRTILNGIIYLKYPKLTYVKNLYMLILKKVCVIFFMNTLC</sequence>
<evidence type="ECO:0000256" key="1">
    <source>
        <dbReference type="SAM" id="Phobius"/>
    </source>
</evidence>
<organism evidence="2 3">
    <name type="scientific">Bacillus cereus</name>
    <dbReference type="NCBI Taxonomy" id="1396"/>
    <lineage>
        <taxon>Bacteria</taxon>
        <taxon>Bacillati</taxon>
        <taxon>Bacillota</taxon>
        <taxon>Bacilli</taxon>
        <taxon>Bacillales</taxon>
        <taxon>Bacillaceae</taxon>
        <taxon>Bacillus</taxon>
        <taxon>Bacillus cereus group</taxon>
    </lineage>
</organism>
<dbReference type="AlphaFoldDB" id="A0A9X6Z9Z5"/>
<gene>
    <name evidence="2" type="ORF">CN263_08430</name>
</gene>
<dbReference type="EMBL" id="NTRC01000006">
    <property type="protein sequence ID" value="PFD23107.1"/>
    <property type="molecule type" value="Genomic_DNA"/>
</dbReference>
<dbReference type="Proteomes" id="UP000219743">
    <property type="component" value="Unassembled WGS sequence"/>
</dbReference>
<keyword evidence="1" id="KW-0812">Transmembrane</keyword>
<keyword evidence="1" id="KW-0472">Membrane</keyword>
<protein>
    <submittedName>
        <fullName evidence="2">Uncharacterized protein</fullName>
    </submittedName>
</protein>
<name>A0A9X6Z9Z5_BACCE</name>
<feature type="transmembrane region" description="Helical" evidence="1">
    <location>
        <begin position="38"/>
        <end position="56"/>
    </location>
</feature>